<evidence type="ECO:0000313" key="3">
    <source>
        <dbReference type="EMBL" id="AHG21452.1"/>
    </source>
</evidence>
<keyword evidence="4" id="KW-1185">Reference proteome</keyword>
<feature type="domain" description="Solute-binding protein family 5" evidence="1">
    <location>
        <begin position="164"/>
        <end position="353"/>
    </location>
</feature>
<accession>W0LGQ8</accession>
<dbReference type="OrthoDB" id="5894719at2"/>
<dbReference type="Pfam" id="PF00496">
    <property type="entry name" value="SBP_bac_5"/>
    <property type="match status" value="1"/>
</dbReference>
<feature type="domain" description="Transcriptional regulator SgrR N-terminal HTH" evidence="2">
    <location>
        <begin position="7"/>
        <end position="119"/>
    </location>
</feature>
<dbReference type="GO" id="GO:1904680">
    <property type="term" value="F:peptide transmembrane transporter activity"/>
    <property type="evidence" value="ECO:0007669"/>
    <property type="project" value="TreeGrafter"/>
</dbReference>
<evidence type="ECO:0000313" key="4">
    <source>
        <dbReference type="Proteomes" id="UP000019030"/>
    </source>
</evidence>
<dbReference type="RefSeq" id="WP_024913889.1">
    <property type="nucleotide sequence ID" value="NZ_CP007044.2"/>
</dbReference>
<dbReference type="SUPFAM" id="SSF53850">
    <property type="entry name" value="Periplasmic binding protein-like II"/>
    <property type="match status" value="1"/>
</dbReference>
<reference evidence="3 4" key="2">
    <citation type="submission" date="2015-03" db="EMBL/GenBank/DDBJ databases">
        <authorList>
            <person name="Chan K.-G."/>
        </authorList>
    </citation>
    <scope>NUCLEOTIDE SEQUENCE [LARGE SCALE GENOMIC DNA]</scope>
    <source>
        <strain evidence="3 4">RB-25</strain>
    </source>
</reference>
<protein>
    <submittedName>
        <fullName evidence="3">Peptide ABC transporter substrate-binding protein</fullName>
    </submittedName>
</protein>
<organism evidence="3 4">
    <name type="scientific">Chania multitudinisentens RB-25</name>
    <dbReference type="NCBI Taxonomy" id="1441930"/>
    <lineage>
        <taxon>Bacteria</taxon>
        <taxon>Pseudomonadati</taxon>
        <taxon>Pseudomonadota</taxon>
        <taxon>Gammaproteobacteria</taxon>
        <taxon>Enterobacterales</taxon>
        <taxon>Yersiniaceae</taxon>
        <taxon>Chania</taxon>
    </lineage>
</organism>
<dbReference type="GO" id="GO:0015833">
    <property type="term" value="P:peptide transport"/>
    <property type="evidence" value="ECO:0007669"/>
    <property type="project" value="TreeGrafter"/>
</dbReference>
<dbReference type="InterPro" id="IPR000914">
    <property type="entry name" value="SBP_5_dom"/>
</dbReference>
<dbReference type="PANTHER" id="PTHR30290">
    <property type="entry name" value="PERIPLASMIC BINDING COMPONENT OF ABC TRANSPORTER"/>
    <property type="match status" value="1"/>
</dbReference>
<dbReference type="Gene3D" id="3.40.190.10">
    <property type="entry name" value="Periplasmic binding protein-like II"/>
    <property type="match status" value="1"/>
</dbReference>
<name>W0LGQ8_9GAMM</name>
<dbReference type="eggNOG" id="COG4533">
    <property type="taxonomic scope" value="Bacteria"/>
</dbReference>
<dbReference type="PATRIC" id="fig|1441930.4.peg.3743"/>
<dbReference type="AlphaFoldDB" id="W0LGQ8"/>
<dbReference type="KEGG" id="sfo:Z042_18935"/>
<dbReference type="STRING" id="1441930.Z042_18935"/>
<evidence type="ECO:0000259" key="1">
    <source>
        <dbReference type="Pfam" id="PF00496"/>
    </source>
</evidence>
<dbReference type="PANTHER" id="PTHR30290:SF19">
    <property type="entry name" value="ABC TRANSPORTER PERIPLASMIC BINDING PROTEIN"/>
    <property type="match status" value="1"/>
</dbReference>
<proteinExistence type="predicted"/>
<dbReference type="InterPro" id="IPR025370">
    <property type="entry name" value="SgrR_HTH_N"/>
</dbReference>
<evidence type="ECO:0000259" key="2">
    <source>
        <dbReference type="Pfam" id="PF12793"/>
    </source>
</evidence>
<dbReference type="Pfam" id="PF12793">
    <property type="entry name" value="SgrR_N"/>
    <property type="match status" value="1"/>
</dbReference>
<dbReference type="Proteomes" id="UP000019030">
    <property type="component" value="Chromosome"/>
</dbReference>
<gene>
    <name evidence="3" type="ORF">Z042_18935</name>
</gene>
<reference evidence="3 4" key="1">
    <citation type="submission" date="2014-01" db="EMBL/GenBank/DDBJ databases">
        <title>Isolation of Serratia multitudinisentens RB-25 from Ex-Landfill site.</title>
        <authorList>
            <person name="Robson E.H.J."/>
        </authorList>
    </citation>
    <scope>NUCLEOTIDE SEQUENCE [LARGE SCALE GENOMIC DNA]</scope>
    <source>
        <strain evidence="3 4">RB-25</strain>
    </source>
</reference>
<dbReference type="EMBL" id="CP007044">
    <property type="protein sequence ID" value="AHG21452.1"/>
    <property type="molecule type" value="Genomic_DNA"/>
</dbReference>
<sequence>MRLVHRLSQYQRLYQQLGNAPVAITVAELAAMFYCSERHTRTLVQQLQEQGWLSWHSQAGRGKRAQLQCLKTPDELRAAHLQRLLQQGDHQGALEMAQLAPQHLQELLSPHLGGQWQEGSPTLRIPYYRTLEKLDPLTLSGRAEQHLVATVYAGLTRFNTGNPQPQPDLAHHWQISKDGLCWQFFLRSQLRWHNGEPLTGQQLLQTLNKLRQHPRSQPLLSCVETISLPHTLCIQFDLHTPDYWLAHRLAELPCLINHPEYPVIGAGPFKLALNDPQLVRLEQHPYYHLQHPYLESIEYWITPDLLTSGNDTSCQHPVRITIGQQEELALARPVQRSISLGWCYLALNQRRGRLSEAQGQKLLMLIQRSGLLANLPIPNSVITPSHEMLPGWSIPEHLIEEVNLPAKLTLLYRPPVELETLTQFLQQLLAEQGCELEVHYYSGKRWQSAEQLAQADLLLADNLIGEAPEATLESWLRRDVLWQGILTEENWQHQQQILRHIQQFPDQQQRYNQLKIYYQQLMKAAILTPLFHYQYQVSAPPRIQGVTLTAHGWFDFCQAWLPPPLENHK</sequence>
<dbReference type="InterPro" id="IPR039424">
    <property type="entry name" value="SBP_5"/>
</dbReference>
<dbReference type="HOGENOM" id="CLU_017028_12_3_6"/>